<feature type="transmembrane region" description="Helical" evidence="1">
    <location>
        <begin position="118"/>
        <end position="139"/>
    </location>
</feature>
<dbReference type="EMBL" id="VSSQ01011380">
    <property type="protein sequence ID" value="MPM46700.1"/>
    <property type="molecule type" value="Genomic_DNA"/>
</dbReference>
<reference evidence="2" key="1">
    <citation type="submission" date="2019-08" db="EMBL/GenBank/DDBJ databases">
        <authorList>
            <person name="Kucharzyk K."/>
            <person name="Murdoch R.W."/>
            <person name="Higgins S."/>
            <person name="Loffler F."/>
        </authorList>
    </citation>
    <scope>NUCLEOTIDE SEQUENCE</scope>
</reference>
<keyword evidence="1" id="KW-0812">Transmembrane</keyword>
<organism evidence="2">
    <name type="scientific">bioreactor metagenome</name>
    <dbReference type="NCBI Taxonomy" id="1076179"/>
    <lineage>
        <taxon>unclassified sequences</taxon>
        <taxon>metagenomes</taxon>
        <taxon>ecological metagenomes</taxon>
    </lineage>
</organism>
<accession>A0A645A0I8</accession>
<keyword evidence="1" id="KW-0472">Membrane</keyword>
<keyword evidence="1" id="KW-1133">Transmembrane helix</keyword>
<name>A0A645A0I8_9ZZZZ</name>
<sequence>MTTMKTIALIFLFQISLLNAQQLHISNLAKENKTKTINTGMQNRLILEYQLATDSILQFRMVSSKTGFIIDTSTDSVIFVTDSYSTFAYLKDSLFYIQDTLQIAKKDICEIQIDKSQATMPGLVAGLSFSAIILAPFISYNYSGGYFNKDLYLLAAGLSTATLIISLTALLLEQKSYHFIDKSKPLKKLWKIE</sequence>
<evidence type="ECO:0000313" key="2">
    <source>
        <dbReference type="EMBL" id="MPM46700.1"/>
    </source>
</evidence>
<gene>
    <name evidence="2" type="ORF">SDC9_93406</name>
</gene>
<comment type="caution">
    <text evidence="2">The sequence shown here is derived from an EMBL/GenBank/DDBJ whole genome shotgun (WGS) entry which is preliminary data.</text>
</comment>
<feature type="transmembrane region" description="Helical" evidence="1">
    <location>
        <begin position="151"/>
        <end position="172"/>
    </location>
</feature>
<dbReference type="AlphaFoldDB" id="A0A645A0I8"/>
<evidence type="ECO:0000256" key="1">
    <source>
        <dbReference type="SAM" id="Phobius"/>
    </source>
</evidence>
<protein>
    <submittedName>
        <fullName evidence="2">Uncharacterized protein</fullName>
    </submittedName>
</protein>
<proteinExistence type="predicted"/>